<proteinExistence type="inferred from homology"/>
<evidence type="ECO:0000256" key="3">
    <source>
        <dbReference type="ARBA" id="ARBA00022512"/>
    </source>
</evidence>
<evidence type="ECO:0000256" key="8">
    <source>
        <dbReference type="RuleBase" id="RU361169"/>
    </source>
</evidence>
<keyword evidence="10" id="KW-1185">Reference proteome</keyword>
<dbReference type="Proteomes" id="UP000886595">
    <property type="component" value="Unassembled WGS sequence"/>
</dbReference>
<dbReference type="AlphaFoldDB" id="A0A8X7NVE8"/>
<dbReference type="PANTHER" id="PTHR31375">
    <property type="match status" value="1"/>
</dbReference>
<evidence type="ECO:0000256" key="5">
    <source>
        <dbReference type="ARBA" id="ARBA00022801"/>
    </source>
</evidence>
<dbReference type="InterPro" id="IPR012334">
    <property type="entry name" value="Pectin_lyas_fold"/>
</dbReference>
<dbReference type="GO" id="GO:0071555">
    <property type="term" value="P:cell wall organization"/>
    <property type="evidence" value="ECO:0007669"/>
    <property type="project" value="UniProtKB-KW"/>
</dbReference>
<dbReference type="Gene3D" id="2.160.20.10">
    <property type="entry name" value="Single-stranded right-handed beta-helix, Pectin lyase-like"/>
    <property type="match status" value="1"/>
</dbReference>
<dbReference type="Pfam" id="PF00295">
    <property type="entry name" value="Glyco_hydro_28"/>
    <property type="match status" value="1"/>
</dbReference>
<dbReference type="EMBL" id="JAAMPC010001604">
    <property type="protein sequence ID" value="KAG2239307.1"/>
    <property type="molecule type" value="Genomic_DNA"/>
</dbReference>
<comment type="subcellular location">
    <subcellularLocation>
        <location evidence="1">Secreted</location>
        <location evidence="1">Cell wall</location>
    </subcellularLocation>
</comment>
<evidence type="ECO:0000313" key="10">
    <source>
        <dbReference type="Proteomes" id="UP000886595"/>
    </source>
</evidence>
<keyword evidence="6 8" id="KW-0326">Glycosidase</keyword>
<dbReference type="InterPro" id="IPR011050">
    <property type="entry name" value="Pectin_lyase_fold/virulence"/>
</dbReference>
<keyword evidence="5 8" id="KW-0378">Hydrolase</keyword>
<protein>
    <submittedName>
        <fullName evidence="9">Uncharacterized protein</fullName>
    </submittedName>
</protein>
<dbReference type="InterPro" id="IPR000743">
    <property type="entry name" value="Glyco_hydro_28"/>
</dbReference>
<comment type="caution">
    <text evidence="9">The sequence shown here is derived from an EMBL/GenBank/DDBJ whole genome shotgun (WGS) entry which is preliminary data.</text>
</comment>
<accession>A0A8X7NVE8</accession>
<dbReference type="GO" id="GO:0005975">
    <property type="term" value="P:carbohydrate metabolic process"/>
    <property type="evidence" value="ECO:0007669"/>
    <property type="project" value="InterPro"/>
</dbReference>
<gene>
    <name evidence="9" type="ORF">Bca52824_090167</name>
</gene>
<organism evidence="9 10">
    <name type="scientific">Brassica carinata</name>
    <name type="common">Ethiopian mustard</name>
    <name type="synonym">Abyssinian cabbage</name>
    <dbReference type="NCBI Taxonomy" id="52824"/>
    <lineage>
        <taxon>Eukaryota</taxon>
        <taxon>Viridiplantae</taxon>
        <taxon>Streptophyta</taxon>
        <taxon>Embryophyta</taxon>
        <taxon>Tracheophyta</taxon>
        <taxon>Spermatophyta</taxon>
        <taxon>Magnoliopsida</taxon>
        <taxon>eudicotyledons</taxon>
        <taxon>Gunneridae</taxon>
        <taxon>Pentapetalae</taxon>
        <taxon>rosids</taxon>
        <taxon>malvids</taxon>
        <taxon>Brassicales</taxon>
        <taxon>Brassicaceae</taxon>
        <taxon>Brassiceae</taxon>
        <taxon>Brassica</taxon>
    </lineage>
</organism>
<evidence type="ECO:0000256" key="1">
    <source>
        <dbReference type="ARBA" id="ARBA00004191"/>
    </source>
</evidence>
<evidence type="ECO:0000256" key="7">
    <source>
        <dbReference type="ARBA" id="ARBA00023316"/>
    </source>
</evidence>
<keyword evidence="3" id="KW-0134">Cell wall</keyword>
<keyword evidence="4" id="KW-0964">Secreted</keyword>
<dbReference type="OrthoDB" id="187139at2759"/>
<dbReference type="SUPFAM" id="SSF51126">
    <property type="entry name" value="Pectin lyase-like"/>
    <property type="match status" value="1"/>
</dbReference>
<reference evidence="9 10" key="1">
    <citation type="submission" date="2020-02" db="EMBL/GenBank/DDBJ databases">
        <authorList>
            <person name="Ma Q."/>
            <person name="Huang Y."/>
            <person name="Song X."/>
            <person name="Pei D."/>
        </authorList>
    </citation>
    <scope>NUCLEOTIDE SEQUENCE [LARGE SCALE GENOMIC DNA]</scope>
    <source>
        <strain evidence="9">Sxm20200214</strain>
        <tissue evidence="9">Leaf</tissue>
    </source>
</reference>
<evidence type="ECO:0000256" key="4">
    <source>
        <dbReference type="ARBA" id="ARBA00022525"/>
    </source>
</evidence>
<keyword evidence="7" id="KW-0961">Cell wall biogenesis/degradation</keyword>
<evidence type="ECO:0000256" key="6">
    <source>
        <dbReference type="ARBA" id="ARBA00023295"/>
    </source>
</evidence>
<dbReference type="GO" id="GO:0004650">
    <property type="term" value="F:polygalacturonase activity"/>
    <property type="evidence" value="ECO:0007669"/>
    <property type="project" value="InterPro"/>
</dbReference>
<sequence>MHFNNCNGLRISNLQHLNSPRNHINLSCSENISLSGLNMTAPGDSPNTDDIDISNCRGVDIRNSVISTALPLT</sequence>
<evidence type="ECO:0000256" key="2">
    <source>
        <dbReference type="ARBA" id="ARBA00008834"/>
    </source>
</evidence>
<comment type="similarity">
    <text evidence="2 8">Belongs to the glycosyl hydrolase 28 family.</text>
</comment>
<name>A0A8X7NVE8_BRACI</name>
<evidence type="ECO:0000313" key="9">
    <source>
        <dbReference type="EMBL" id="KAG2239307.1"/>
    </source>
</evidence>